<gene>
    <name evidence="1" type="ORF">MANES_07G054622v8</name>
</gene>
<comment type="caution">
    <text evidence="1">The sequence shown here is derived from an EMBL/GenBank/DDBJ whole genome shotgun (WGS) entry which is preliminary data.</text>
</comment>
<evidence type="ECO:0000313" key="2">
    <source>
        <dbReference type="Proteomes" id="UP000091857"/>
    </source>
</evidence>
<evidence type="ECO:0000313" key="1">
    <source>
        <dbReference type="EMBL" id="KAG8650579.1"/>
    </source>
</evidence>
<dbReference type="EMBL" id="CM004393">
    <property type="protein sequence ID" value="KAG8650579.1"/>
    <property type="molecule type" value="Genomic_DNA"/>
</dbReference>
<reference evidence="2" key="1">
    <citation type="journal article" date="2016" name="Nat. Biotechnol.">
        <title>Sequencing wild and cultivated cassava and related species reveals extensive interspecific hybridization and genetic diversity.</title>
        <authorList>
            <person name="Bredeson J.V."/>
            <person name="Lyons J.B."/>
            <person name="Prochnik S.E."/>
            <person name="Wu G.A."/>
            <person name="Ha C.M."/>
            <person name="Edsinger-Gonzales E."/>
            <person name="Grimwood J."/>
            <person name="Schmutz J."/>
            <person name="Rabbi I.Y."/>
            <person name="Egesi C."/>
            <person name="Nauluvula P."/>
            <person name="Lebot V."/>
            <person name="Ndunguru J."/>
            <person name="Mkamilo G."/>
            <person name="Bart R.S."/>
            <person name="Setter T.L."/>
            <person name="Gleadow R.M."/>
            <person name="Kulakow P."/>
            <person name="Ferguson M.E."/>
            <person name="Rounsley S."/>
            <person name="Rokhsar D.S."/>
        </authorList>
    </citation>
    <scope>NUCLEOTIDE SEQUENCE [LARGE SCALE GENOMIC DNA]</scope>
    <source>
        <strain evidence="2">cv. AM560-2</strain>
    </source>
</reference>
<accession>A0ACB7HF55</accession>
<dbReference type="Proteomes" id="UP000091857">
    <property type="component" value="Chromosome 7"/>
</dbReference>
<organism evidence="1 2">
    <name type="scientific">Manihot esculenta</name>
    <name type="common">Cassava</name>
    <name type="synonym">Jatropha manihot</name>
    <dbReference type="NCBI Taxonomy" id="3983"/>
    <lineage>
        <taxon>Eukaryota</taxon>
        <taxon>Viridiplantae</taxon>
        <taxon>Streptophyta</taxon>
        <taxon>Embryophyta</taxon>
        <taxon>Tracheophyta</taxon>
        <taxon>Spermatophyta</taxon>
        <taxon>Magnoliopsida</taxon>
        <taxon>eudicotyledons</taxon>
        <taxon>Gunneridae</taxon>
        <taxon>Pentapetalae</taxon>
        <taxon>rosids</taxon>
        <taxon>fabids</taxon>
        <taxon>Malpighiales</taxon>
        <taxon>Euphorbiaceae</taxon>
        <taxon>Crotonoideae</taxon>
        <taxon>Manihoteae</taxon>
        <taxon>Manihot</taxon>
    </lineage>
</organism>
<protein>
    <submittedName>
        <fullName evidence="1">Uncharacterized protein</fullName>
    </submittedName>
</protein>
<name>A0ACB7HF55_MANES</name>
<sequence length="257" mass="29850">METISYYLQNPSNPYFLHHNENLELVLASPALTESNYHSWARAMKMAIASKNKLRFIDRTLPTLAKTDPMFSTWECYNNTILSWLTKSLSPCIAQSILWLDKAVDVWNDLKDKFSQCDIIRILDLQEKNFTIDAIQTYINNDYGIRFLKDLNEQYAHVKSLIMIMEPLPFINKVFSSVVQQERQMISRVNIESKAFFNTRYILVGKGQSNGLINFCTYCDKFRHTIETCYKKHGYPPNFKFRNSNGSNVNVVNVAAV</sequence>
<keyword evidence="2" id="KW-1185">Reference proteome</keyword>
<proteinExistence type="predicted"/>